<keyword evidence="2" id="KW-1185">Reference proteome</keyword>
<sequence>MTFWVTSDPDGPIEHTLQCATDVVMDHVHAAGITCSAGKSAFLLIRPPDQRRLTTPHPTIIVHSNSIRVPVVSHLRVDLAIQPS</sequence>
<name>A0ACB7SBK5_HYAAI</name>
<dbReference type="Proteomes" id="UP000821845">
    <property type="component" value="Chromosome 5"/>
</dbReference>
<gene>
    <name evidence="1" type="ORF">HPB50_024482</name>
</gene>
<dbReference type="EMBL" id="CM023485">
    <property type="protein sequence ID" value="KAH6931467.1"/>
    <property type="molecule type" value="Genomic_DNA"/>
</dbReference>
<reference evidence="1" key="1">
    <citation type="submission" date="2020-05" db="EMBL/GenBank/DDBJ databases">
        <title>Large-scale comparative analyses of tick genomes elucidate their genetic diversity and vector capacities.</title>
        <authorList>
            <person name="Jia N."/>
            <person name="Wang J."/>
            <person name="Shi W."/>
            <person name="Du L."/>
            <person name="Sun Y."/>
            <person name="Zhan W."/>
            <person name="Jiang J."/>
            <person name="Wang Q."/>
            <person name="Zhang B."/>
            <person name="Ji P."/>
            <person name="Sakyi L.B."/>
            <person name="Cui X."/>
            <person name="Yuan T."/>
            <person name="Jiang B."/>
            <person name="Yang W."/>
            <person name="Lam T.T.-Y."/>
            <person name="Chang Q."/>
            <person name="Ding S."/>
            <person name="Wang X."/>
            <person name="Zhu J."/>
            <person name="Ruan X."/>
            <person name="Zhao L."/>
            <person name="Wei J."/>
            <person name="Que T."/>
            <person name="Du C."/>
            <person name="Cheng J."/>
            <person name="Dai P."/>
            <person name="Han X."/>
            <person name="Huang E."/>
            <person name="Gao Y."/>
            <person name="Liu J."/>
            <person name="Shao H."/>
            <person name="Ye R."/>
            <person name="Li L."/>
            <person name="Wei W."/>
            <person name="Wang X."/>
            <person name="Wang C."/>
            <person name="Yang T."/>
            <person name="Huo Q."/>
            <person name="Li W."/>
            <person name="Guo W."/>
            <person name="Chen H."/>
            <person name="Zhou L."/>
            <person name="Ni X."/>
            <person name="Tian J."/>
            <person name="Zhou Y."/>
            <person name="Sheng Y."/>
            <person name="Liu T."/>
            <person name="Pan Y."/>
            <person name="Xia L."/>
            <person name="Li J."/>
            <person name="Zhao F."/>
            <person name="Cao W."/>
        </authorList>
    </citation>
    <scope>NUCLEOTIDE SEQUENCE</scope>
    <source>
        <strain evidence="1">Hyas-2018</strain>
    </source>
</reference>
<comment type="caution">
    <text evidence="1">The sequence shown here is derived from an EMBL/GenBank/DDBJ whole genome shotgun (WGS) entry which is preliminary data.</text>
</comment>
<organism evidence="1 2">
    <name type="scientific">Hyalomma asiaticum</name>
    <name type="common">Tick</name>
    <dbReference type="NCBI Taxonomy" id="266040"/>
    <lineage>
        <taxon>Eukaryota</taxon>
        <taxon>Metazoa</taxon>
        <taxon>Ecdysozoa</taxon>
        <taxon>Arthropoda</taxon>
        <taxon>Chelicerata</taxon>
        <taxon>Arachnida</taxon>
        <taxon>Acari</taxon>
        <taxon>Parasitiformes</taxon>
        <taxon>Ixodida</taxon>
        <taxon>Ixodoidea</taxon>
        <taxon>Ixodidae</taxon>
        <taxon>Hyalomminae</taxon>
        <taxon>Hyalomma</taxon>
    </lineage>
</organism>
<evidence type="ECO:0000313" key="2">
    <source>
        <dbReference type="Proteomes" id="UP000821845"/>
    </source>
</evidence>
<accession>A0ACB7SBK5</accession>
<proteinExistence type="predicted"/>
<protein>
    <submittedName>
        <fullName evidence="1">Uncharacterized protein</fullName>
    </submittedName>
</protein>
<evidence type="ECO:0000313" key="1">
    <source>
        <dbReference type="EMBL" id="KAH6931467.1"/>
    </source>
</evidence>